<feature type="signal peptide" evidence="4">
    <location>
        <begin position="1"/>
        <end position="21"/>
    </location>
</feature>
<evidence type="ECO:0000313" key="6">
    <source>
        <dbReference type="Proteomes" id="UP001474421"/>
    </source>
</evidence>
<comment type="caution">
    <text evidence="5">The sequence shown here is derived from an EMBL/GenBank/DDBJ whole genome shotgun (WGS) entry which is preliminary data.</text>
</comment>
<dbReference type="InterPro" id="IPR054131">
    <property type="entry name" value="Toxin_cobra-type"/>
</dbReference>
<keyword evidence="2" id="KW-0964">Secreted</keyword>
<dbReference type="CDD" id="cd00206">
    <property type="entry name" value="TFP_snake_toxin"/>
    <property type="match status" value="1"/>
</dbReference>
<evidence type="ECO:0000256" key="3">
    <source>
        <dbReference type="ARBA" id="ARBA00023157"/>
    </source>
</evidence>
<dbReference type="AlphaFoldDB" id="A0AAW1BN42"/>
<sequence length="83" mass="9450">MKALLFALLLVAFMGKDPVTSLKCYMCFGSYCEWKTRCVKGEKLCYFATTQNSKEIQKKKGCAQTCPKQHFGRAHCCTTDYCN</sequence>
<keyword evidence="3" id="KW-1015">Disulfide bond</keyword>
<feature type="chain" id="PRO_5043822232" evidence="4">
    <location>
        <begin position="22"/>
        <end position="83"/>
    </location>
</feature>
<keyword evidence="4" id="KW-0732">Signal</keyword>
<dbReference type="Pfam" id="PF21947">
    <property type="entry name" value="Toxin_cobra-type"/>
    <property type="match status" value="1"/>
</dbReference>
<dbReference type="Gene3D" id="2.10.60.10">
    <property type="entry name" value="CD59"/>
    <property type="match status" value="1"/>
</dbReference>
<protein>
    <submittedName>
        <fullName evidence="5">Three-fingered toxin-14</fullName>
    </submittedName>
</protein>
<dbReference type="GO" id="GO:0090729">
    <property type="term" value="F:toxin activity"/>
    <property type="evidence" value="ECO:0007669"/>
    <property type="project" value="InterPro"/>
</dbReference>
<dbReference type="InterPro" id="IPR045860">
    <property type="entry name" value="Snake_toxin-like_sf"/>
</dbReference>
<keyword evidence="6" id="KW-1185">Reference proteome</keyword>
<dbReference type="PROSITE" id="PS00272">
    <property type="entry name" value="SNAKE_TOXIN"/>
    <property type="match status" value="1"/>
</dbReference>
<comment type="subcellular location">
    <subcellularLocation>
        <location evidence="1">Secreted</location>
    </subcellularLocation>
</comment>
<name>A0AAW1BN42_CROAD</name>
<dbReference type="Proteomes" id="UP001474421">
    <property type="component" value="Unassembled WGS sequence"/>
</dbReference>
<evidence type="ECO:0000256" key="1">
    <source>
        <dbReference type="ARBA" id="ARBA00004613"/>
    </source>
</evidence>
<evidence type="ECO:0000256" key="4">
    <source>
        <dbReference type="SAM" id="SignalP"/>
    </source>
</evidence>
<evidence type="ECO:0000313" key="5">
    <source>
        <dbReference type="EMBL" id="KAK9402888.1"/>
    </source>
</evidence>
<dbReference type="InterPro" id="IPR018354">
    <property type="entry name" value="Snake_toxin_con_site"/>
</dbReference>
<evidence type="ECO:0000256" key="2">
    <source>
        <dbReference type="ARBA" id="ARBA00022525"/>
    </source>
</evidence>
<dbReference type="GO" id="GO:0005576">
    <property type="term" value="C:extracellular region"/>
    <property type="evidence" value="ECO:0007669"/>
    <property type="project" value="UniProtKB-SubCell"/>
</dbReference>
<proteinExistence type="predicted"/>
<dbReference type="InterPro" id="IPR003571">
    <property type="entry name" value="Snake_3FTx"/>
</dbReference>
<gene>
    <name evidence="5" type="ORF">NXF25_007715</name>
</gene>
<dbReference type="EMBL" id="JAOTOJ010000003">
    <property type="protein sequence ID" value="KAK9402888.1"/>
    <property type="molecule type" value="Genomic_DNA"/>
</dbReference>
<reference evidence="5 6" key="1">
    <citation type="journal article" date="2024" name="Proc. Natl. Acad. Sci. U.S.A.">
        <title>The genetic regulatory architecture and epigenomic basis for age-related changes in rattlesnake venom.</title>
        <authorList>
            <person name="Hogan M.P."/>
            <person name="Holding M.L."/>
            <person name="Nystrom G.S."/>
            <person name="Colston T.J."/>
            <person name="Bartlett D.A."/>
            <person name="Mason A.J."/>
            <person name="Ellsworth S.A."/>
            <person name="Rautsaw R.M."/>
            <person name="Lawrence K.C."/>
            <person name="Strickland J.L."/>
            <person name="He B."/>
            <person name="Fraser P."/>
            <person name="Margres M.J."/>
            <person name="Gilbert D.M."/>
            <person name="Gibbs H.L."/>
            <person name="Parkinson C.L."/>
            <person name="Rokyta D.R."/>
        </authorList>
    </citation>
    <scope>NUCLEOTIDE SEQUENCE [LARGE SCALE GENOMIC DNA]</scope>
    <source>
        <strain evidence="5">DRR0105</strain>
    </source>
</reference>
<dbReference type="SUPFAM" id="SSF57302">
    <property type="entry name" value="Snake toxin-like"/>
    <property type="match status" value="1"/>
</dbReference>
<organism evidence="5 6">
    <name type="scientific">Crotalus adamanteus</name>
    <name type="common">Eastern diamondback rattlesnake</name>
    <dbReference type="NCBI Taxonomy" id="8729"/>
    <lineage>
        <taxon>Eukaryota</taxon>
        <taxon>Metazoa</taxon>
        <taxon>Chordata</taxon>
        <taxon>Craniata</taxon>
        <taxon>Vertebrata</taxon>
        <taxon>Euteleostomi</taxon>
        <taxon>Lepidosauria</taxon>
        <taxon>Squamata</taxon>
        <taxon>Bifurcata</taxon>
        <taxon>Unidentata</taxon>
        <taxon>Episquamata</taxon>
        <taxon>Toxicofera</taxon>
        <taxon>Serpentes</taxon>
        <taxon>Colubroidea</taxon>
        <taxon>Viperidae</taxon>
        <taxon>Crotalinae</taxon>
        <taxon>Crotalus</taxon>
    </lineage>
</organism>
<accession>A0AAW1BN42</accession>